<comment type="caution">
    <text evidence="6">The sequence shown here is derived from an EMBL/GenBank/DDBJ whole genome shotgun (WGS) entry which is preliminary data.</text>
</comment>
<keyword evidence="7" id="KW-1185">Reference proteome</keyword>
<evidence type="ECO:0000256" key="1">
    <source>
        <dbReference type="ARBA" id="ARBA00023015"/>
    </source>
</evidence>
<dbReference type="InterPro" id="IPR009057">
    <property type="entry name" value="Homeodomain-like_sf"/>
</dbReference>
<sequence>MDVIYKGGIFVLSRRMIPGSFFKKSLILNLLIASIPGLIVGVLIYWFVGGQLESELLTMHENQITKRAEQISDQFERFEIMMSHFAFEPVFNNNLSETDFLRQFEITRDITQTVIIMKNSLPIQTEVELYVNTTSPVWFSPQYETIALGSKRGQQMKALLSKGGSSAHWMLLPSAAEGDDSSELAFVHKVPSDVSNPYAVLVARVDHTDLQKLLDSLTPYSGSAAFLLNEDNKQLYSADSQHASLLIQNLILELNQYSGETAKFIWSWEGRKYVVSFGKQQRVGTEWKYVSAVPIDEIISPLVFLSKLILIISCSGLLLATILAWLASRRIYSPLADFMKRLSYDMRISEISSQDEFRVIGQEWLRLMTQSMALQSTLEQQLPQVRQGFLYQLIQGYLSSYEEEELKERMRQHGWRVDGCVYHVLFVRVTGLIQANMSGRFELGDEGLVSFTVANIIQELAEERRISCQVLNFHDLTAGIIVEMVPADAEDHKNIVYEFSEILVETVHQILKMRVTVSLGESSPDIRRIPWLFEEARQILGNRTWEVNYQVLDVELFKVREKVDGTAYPLFIERELMQALRIGTLDEAELLLHDFLEALTSNGATDLDVKQGVVNLLSSIEHEIMHLGLNPNDVLTSVNRFEQLSAIRESEHISKWFMEKIISPFISELEARNDEKLKAIVGKAVQYIEVKYMENFSLEDCALFCGTNATLLSRSFRKVSGKNFIDYLTELRMEKAKAMLRDTELMVYHIAEKVGYQHNYFNRLFKKQEGVTPKQYRSRIRGG</sequence>
<keyword evidence="2" id="KW-0238">DNA-binding</keyword>
<keyword evidence="4" id="KW-0472">Membrane</keyword>
<keyword evidence="4" id="KW-0812">Transmembrane</keyword>
<dbReference type="Gene3D" id="3.30.450.20">
    <property type="entry name" value="PAS domain"/>
    <property type="match status" value="1"/>
</dbReference>
<dbReference type="SUPFAM" id="SSF46689">
    <property type="entry name" value="Homeodomain-like"/>
    <property type="match status" value="2"/>
</dbReference>
<keyword evidence="4" id="KW-1133">Transmembrane helix</keyword>
<gene>
    <name evidence="6" type="ORF">GC101_11210</name>
</gene>
<keyword evidence="1" id="KW-0805">Transcription regulation</keyword>
<dbReference type="PROSITE" id="PS01124">
    <property type="entry name" value="HTH_ARAC_FAMILY_2"/>
    <property type="match status" value="1"/>
</dbReference>
<dbReference type="PANTHER" id="PTHR43280">
    <property type="entry name" value="ARAC-FAMILY TRANSCRIPTIONAL REGULATOR"/>
    <property type="match status" value="1"/>
</dbReference>
<evidence type="ECO:0000256" key="2">
    <source>
        <dbReference type="ARBA" id="ARBA00023125"/>
    </source>
</evidence>
<feature type="domain" description="HTH araC/xylS-type" evidence="5">
    <location>
        <begin position="682"/>
        <end position="779"/>
    </location>
</feature>
<dbReference type="SMART" id="SM00342">
    <property type="entry name" value="HTH_ARAC"/>
    <property type="match status" value="1"/>
</dbReference>
<name>A0ABX1YI05_9BACL</name>
<dbReference type="Pfam" id="PF12833">
    <property type="entry name" value="HTH_18"/>
    <property type="match status" value="1"/>
</dbReference>
<proteinExistence type="predicted"/>
<evidence type="ECO:0000313" key="7">
    <source>
        <dbReference type="Proteomes" id="UP000596857"/>
    </source>
</evidence>
<accession>A0ABX1YI05</accession>
<keyword evidence="3" id="KW-0804">Transcription</keyword>
<reference evidence="6 7" key="1">
    <citation type="submission" date="2019-10" db="EMBL/GenBank/DDBJ databases">
        <title>Description of Paenibacillus terricola sp. nov.</title>
        <authorList>
            <person name="Carlier A."/>
            <person name="Qi S."/>
        </authorList>
    </citation>
    <scope>NUCLEOTIDE SEQUENCE [LARGE SCALE GENOMIC DNA]</scope>
    <source>
        <strain evidence="6 7">LMG 31459</strain>
    </source>
</reference>
<dbReference type="EMBL" id="WHOB01000027">
    <property type="protein sequence ID" value="NOU79445.1"/>
    <property type="molecule type" value="Genomic_DNA"/>
</dbReference>
<evidence type="ECO:0000259" key="5">
    <source>
        <dbReference type="PROSITE" id="PS01124"/>
    </source>
</evidence>
<evidence type="ECO:0000313" key="6">
    <source>
        <dbReference type="EMBL" id="NOU79445.1"/>
    </source>
</evidence>
<evidence type="ECO:0000256" key="4">
    <source>
        <dbReference type="SAM" id="Phobius"/>
    </source>
</evidence>
<dbReference type="Gene3D" id="1.10.10.60">
    <property type="entry name" value="Homeodomain-like"/>
    <property type="match status" value="2"/>
</dbReference>
<protein>
    <submittedName>
        <fullName evidence="6">Helix-turn-helix domain-containing protein</fullName>
    </submittedName>
</protein>
<dbReference type="PANTHER" id="PTHR43280:SF28">
    <property type="entry name" value="HTH-TYPE TRANSCRIPTIONAL ACTIVATOR RHAS"/>
    <property type="match status" value="1"/>
</dbReference>
<dbReference type="Proteomes" id="UP000596857">
    <property type="component" value="Unassembled WGS sequence"/>
</dbReference>
<feature type="transmembrane region" description="Helical" evidence="4">
    <location>
        <begin position="26"/>
        <end position="48"/>
    </location>
</feature>
<evidence type="ECO:0000256" key="3">
    <source>
        <dbReference type="ARBA" id="ARBA00023163"/>
    </source>
</evidence>
<organism evidence="6 7">
    <name type="scientific">Paenibacillus phytohabitans</name>
    <dbReference type="NCBI Taxonomy" id="2654978"/>
    <lineage>
        <taxon>Bacteria</taxon>
        <taxon>Bacillati</taxon>
        <taxon>Bacillota</taxon>
        <taxon>Bacilli</taxon>
        <taxon>Bacillales</taxon>
        <taxon>Paenibacillaceae</taxon>
        <taxon>Paenibacillus</taxon>
    </lineage>
</organism>
<dbReference type="InterPro" id="IPR018060">
    <property type="entry name" value="HTH_AraC"/>
</dbReference>